<organism evidence="7 8">
    <name type="scientific">Chromobacterium rhizoryzae</name>
    <dbReference type="NCBI Taxonomy" id="1778675"/>
    <lineage>
        <taxon>Bacteria</taxon>
        <taxon>Pseudomonadati</taxon>
        <taxon>Pseudomonadota</taxon>
        <taxon>Betaproteobacteria</taxon>
        <taxon>Neisseriales</taxon>
        <taxon>Chromobacteriaceae</taxon>
        <taxon>Chromobacterium</taxon>
    </lineage>
</organism>
<feature type="transmembrane region" description="Helical" evidence="6">
    <location>
        <begin position="555"/>
        <end position="575"/>
    </location>
</feature>
<evidence type="ECO:0000256" key="6">
    <source>
        <dbReference type="SAM" id="Phobius"/>
    </source>
</evidence>
<dbReference type="KEGG" id="crz:D1345_09855"/>
<dbReference type="AlphaFoldDB" id="A0AAD0RQ15"/>
<evidence type="ECO:0000313" key="8">
    <source>
        <dbReference type="Proteomes" id="UP000259465"/>
    </source>
</evidence>
<dbReference type="InterPro" id="IPR011385">
    <property type="entry name" value="Site-sp_rcmbase"/>
</dbReference>
<evidence type="ECO:0000256" key="5">
    <source>
        <dbReference type="SAM" id="MobiDB-lite"/>
    </source>
</evidence>
<dbReference type="Gene3D" id="1.20.1080.10">
    <property type="entry name" value="Glycerol uptake facilitator protein"/>
    <property type="match status" value="1"/>
</dbReference>
<feature type="transmembrane region" description="Helical" evidence="6">
    <location>
        <begin position="348"/>
        <end position="366"/>
    </location>
</feature>
<protein>
    <submittedName>
        <fullName evidence="7">Recombinase</fullName>
    </submittedName>
</protein>
<evidence type="ECO:0000313" key="7">
    <source>
        <dbReference type="EMBL" id="AXT46475.1"/>
    </source>
</evidence>
<sequence>MSENIQSPSLEQALRQISQAPAQLDALSALLQCLRPDDAGKPQQAVVNLQALSYLLEHHSDYRAALRKALLQLLTETRQIPLYTECGILANEGFGSTLLRRVGERILPMPYKADSLQDRFSRLFSWKQDYIWLAAIPNATWHALWRAMAWQENDNADGWQQTRLQLLESVQVLSAQITAIGLEPELVRINPDIERFESPFLNLNAEVQRYVDGYRRDLVESLPRAEDDKHVLVLLDQCESILNKVRKNARRFGISVNLTYHGLRLAQSIARIRALLAILDPEHNPAAEPHLFQLIVTFARAENRKYSLRDLFKSNVELLALQVTEHAGRHGEHYIAESRQEWSTMAKAAMGAGLIVGFMALIKLMLSRGHLPPLWEGIAFGLNYAIGFIIVQILHLTIATKQPAMTAARIAAVLHENHGQKKQLEDLADLVVKVMRTQFVAILGNVLLAIPTAGLIAFAWQAAFGAPVVNVVKAQSLLHDIDPIHSLALPHAAIAGVFLFLSGLIAGYYDNKAIYRRIPERIASHAGLKRLLGEHRAWKLGSYIEHNLGALAGNFYFGMFLGLTGTIGFILGLPIDIRHITFSAANLAFATVAQDFQLPLATVLLGCAGVALIGLTNLAVSFSLALWVALRSRKLSGSLLWPLVPMLFKRFLNAPLSFFLPPKSPPPEDGGETGEAAELKNGS</sequence>
<feature type="transmembrane region" description="Helical" evidence="6">
    <location>
        <begin position="603"/>
        <end position="630"/>
    </location>
</feature>
<feature type="transmembrane region" description="Helical" evidence="6">
    <location>
        <begin position="378"/>
        <end position="399"/>
    </location>
</feature>
<feature type="region of interest" description="Disordered" evidence="5">
    <location>
        <begin position="662"/>
        <end position="683"/>
    </location>
</feature>
<evidence type="ECO:0000256" key="4">
    <source>
        <dbReference type="ARBA" id="ARBA00023136"/>
    </source>
</evidence>
<dbReference type="GeneID" id="58559733"/>
<evidence type="ECO:0000256" key="2">
    <source>
        <dbReference type="ARBA" id="ARBA00022692"/>
    </source>
</evidence>
<proteinExistence type="predicted"/>
<dbReference type="RefSeq" id="WP_118267480.1">
    <property type="nucleotide sequence ID" value="NZ_CP031968.1"/>
</dbReference>
<dbReference type="GO" id="GO:0016020">
    <property type="term" value="C:membrane"/>
    <property type="evidence" value="ECO:0007669"/>
    <property type="project" value="UniProtKB-SubCell"/>
</dbReference>
<evidence type="ECO:0000256" key="1">
    <source>
        <dbReference type="ARBA" id="ARBA00004141"/>
    </source>
</evidence>
<comment type="subcellular location">
    <subcellularLocation>
        <location evidence="1">Membrane</location>
        <topology evidence="1">Multi-pass membrane protein</topology>
    </subcellularLocation>
</comment>
<gene>
    <name evidence="7" type="ORF">D1345_09855</name>
</gene>
<feature type="transmembrane region" description="Helical" evidence="6">
    <location>
        <begin position="439"/>
        <end position="464"/>
    </location>
</feature>
<dbReference type="Pfam" id="PF10136">
    <property type="entry name" value="SpecificRecomb"/>
    <property type="match status" value="1"/>
</dbReference>
<dbReference type="EMBL" id="CP031968">
    <property type="protein sequence ID" value="AXT46475.1"/>
    <property type="molecule type" value="Genomic_DNA"/>
</dbReference>
<keyword evidence="4 6" id="KW-0472">Membrane</keyword>
<evidence type="ECO:0000256" key="3">
    <source>
        <dbReference type="ARBA" id="ARBA00022989"/>
    </source>
</evidence>
<keyword evidence="3 6" id="KW-1133">Transmembrane helix</keyword>
<accession>A0AAD0RQ15</accession>
<dbReference type="Proteomes" id="UP000259465">
    <property type="component" value="Chromosome"/>
</dbReference>
<keyword evidence="2 6" id="KW-0812">Transmembrane</keyword>
<dbReference type="PIRSF" id="PIRSF015380">
    <property type="entry name" value="Site-sp_rcmb"/>
    <property type="match status" value="1"/>
</dbReference>
<name>A0AAD0RQ15_9NEIS</name>
<reference evidence="7 8" key="1">
    <citation type="submission" date="2018-08" db="EMBL/GenBank/DDBJ databases">
        <title>Complete genome sequence of JP2-74.</title>
        <authorList>
            <person name="Wu L."/>
        </authorList>
    </citation>
    <scope>NUCLEOTIDE SEQUENCE [LARGE SCALE GENOMIC DNA]</scope>
    <source>
        <strain evidence="7 8">JP2-74</strain>
    </source>
</reference>
<keyword evidence="8" id="KW-1185">Reference proteome</keyword>
<feature type="transmembrane region" description="Helical" evidence="6">
    <location>
        <begin position="484"/>
        <end position="509"/>
    </location>
</feature>
<dbReference type="InterPro" id="IPR023271">
    <property type="entry name" value="Aquaporin-like"/>
</dbReference>